<dbReference type="OrthoDB" id="5438043at2"/>
<accession>A0A345P6X6</accession>
<dbReference type="InterPro" id="IPR038765">
    <property type="entry name" value="Papain-like_cys_pep_sf"/>
</dbReference>
<dbReference type="Pfam" id="PF01841">
    <property type="entry name" value="Transglut_core"/>
    <property type="match status" value="1"/>
</dbReference>
<evidence type="ECO:0000313" key="2">
    <source>
        <dbReference type="EMBL" id="AXI03035.1"/>
    </source>
</evidence>
<feature type="domain" description="Transglutaminase-like" evidence="1">
    <location>
        <begin position="153"/>
        <end position="215"/>
    </location>
</feature>
<dbReference type="Proteomes" id="UP000253940">
    <property type="component" value="Chromosome"/>
</dbReference>
<dbReference type="AlphaFoldDB" id="A0A345P6X6"/>
<dbReference type="EMBL" id="CP031222">
    <property type="protein sequence ID" value="AXI03035.1"/>
    <property type="molecule type" value="Genomic_DNA"/>
</dbReference>
<organism evidence="2 3">
    <name type="scientific">Aquirhabdus parva</name>
    <dbReference type="NCBI Taxonomy" id="2283318"/>
    <lineage>
        <taxon>Bacteria</taxon>
        <taxon>Pseudomonadati</taxon>
        <taxon>Pseudomonadota</taxon>
        <taxon>Gammaproteobacteria</taxon>
        <taxon>Moraxellales</taxon>
        <taxon>Moraxellaceae</taxon>
        <taxon>Aquirhabdus</taxon>
    </lineage>
</organism>
<dbReference type="InterPro" id="IPR013589">
    <property type="entry name" value="Bac_transglu_N"/>
</dbReference>
<dbReference type="RefSeq" id="WP_114899145.1">
    <property type="nucleotide sequence ID" value="NZ_CP031222.1"/>
</dbReference>
<evidence type="ECO:0000259" key="1">
    <source>
        <dbReference type="SMART" id="SM00460"/>
    </source>
</evidence>
<dbReference type="SUPFAM" id="SSF54001">
    <property type="entry name" value="Cysteine proteinases"/>
    <property type="match status" value="1"/>
</dbReference>
<protein>
    <submittedName>
        <fullName evidence="2">Transglutaminase family protein</fullName>
    </submittedName>
</protein>
<gene>
    <name evidence="2" type="ORF">HYN46_09410</name>
</gene>
<dbReference type="PANTHER" id="PTHR33490">
    <property type="entry name" value="BLR5614 PROTEIN-RELATED"/>
    <property type="match status" value="1"/>
</dbReference>
<dbReference type="SMART" id="SM00460">
    <property type="entry name" value="TGc"/>
    <property type="match status" value="1"/>
</dbReference>
<dbReference type="PANTHER" id="PTHR33490:SF6">
    <property type="entry name" value="SLL1049 PROTEIN"/>
    <property type="match status" value="1"/>
</dbReference>
<reference evidence="2 3" key="1">
    <citation type="submission" date="2018-07" db="EMBL/GenBank/DDBJ databases">
        <title>Genome sequencing of Moraxellaceae gen. HYN0046.</title>
        <authorList>
            <person name="Kim M."/>
            <person name="Yi H."/>
        </authorList>
    </citation>
    <scope>NUCLEOTIDE SEQUENCE [LARGE SCALE GENOMIC DNA]</scope>
    <source>
        <strain evidence="2 3">HYN0046</strain>
    </source>
</reference>
<keyword evidence="3" id="KW-1185">Reference proteome</keyword>
<sequence length="259" mass="29164">MKLIVNHQTIYRYDQMVRRSVQYLRMSPQTIAHQKVLSWQLSLPGKTLEQADGFGNVWTTLYLDQPHRDLFLLAQGEIEIDDSADYIVDERIAPEIFLHPTDMTLIDEPMREFTAKHLKSLDRSGLIAFAEAVVAKMPYTPGATGVRTTASEAFMLGHGVCQDHTHVFLACVRDRGLIARYVSGYLYTPISSHMASHAWAEVLLDGRWYLFDISNQIFTPRQHIQTAVGRDYLDAAPVRGVRQGGGNESLSAMVQVLAS</sequence>
<dbReference type="Gene3D" id="3.10.620.30">
    <property type="match status" value="1"/>
</dbReference>
<dbReference type="Pfam" id="PF08379">
    <property type="entry name" value="Bact_transglu_N"/>
    <property type="match status" value="1"/>
</dbReference>
<dbReference type="KEGG" id="mbah:HYN46_09410"/>
<proteinExistence type="predicted"/>
<name>A0A345P6X6_9GAMM</name>
<evidence type="ECO:0000313" key="3">
    <source>
        <dbReference type="Proteomes" id="UP000253940"/>
    </source>
</evidence>
<dbReference type="InterPro" id="IPR002931">
    <property type="entry name" value="Transglutaminase-like"/>
</dbReference>